<evidence type="ECO:0008006" key="4">
    <source>
        <dbReference type="Google" id="ProtNLM"/>
    </source>
</evidence>
<dbReference type="PANTHER" id="PTHR33929">
    <property type="entry name" value="MEMBRANE-ASSOCIATED KINASE REGULATOR 2-RELATED"/>
    <property type="match status" value="1"/>
</dbReference>
<sequence>MHSPSLKAFGSKPKRSHRPASERASDMEFLRLLAHGKRGGGAKRSFVNSAAAATIATTVLRPNSDDGGGDSEDEGPFFDLEFSLPLREEDHLYREKQQQQFSSDTESYEEEEEEEFDLTVSPDRCRYGRGCSSRSEDLFFKGGLVPLEPSSSRDVAASEPKASKPQVTAFLLKSAAKFRVFRLGFHRKSNSASTQPNPVASPATTSPSPKRRHQNKFSVKFKVEETPLASLFTRDSSSRSSSSSRSVRFYADDGLPTSEARKLPKDVLQRYISKIKPLYINISKRYGGKLRFSGPLRSGGAWKVRPAGEGGEASGVEQLKEPASAAPGTIAGSLKSQDGTIPAGLKLVCRRLRKSRSASAAVASVRSPLLATGRLDDSLLEQQDGIQSAIAHCKRSFNRGSESPLMRSRSDPGEGRSVELGSSNSNSNV</sequence>
<dbReference type="EMBL" id="CP097502">
    <property type="protein sequence ID" value="URD72865.1"/>
    <property type="molecule type" value="Genomic_DNA"/>
</dbReference>
<feature type="region of interest" description="Disordered" evidence="1">
    <location>
        <begin position="56"/>
        <end position="78"/>
    </location>
</feature>
<feature type="region of interest" description="Disordered" evidence="1">
    <location>
        <begin position="144"/>
        <end position="164"/>
    </location>
</feature>
<accession>A0A9E7E983</accession>
<reference evidence="2" key="1">
    <citation type="submission" date="2022-05" db="EMBL/GenBank/DDBJ databases">
        <title>The Musa troglodytarum L. genome provides insights into the mechanism of non-climacteric behaviour and enrichment of carotenoids.</title>
        <authorList>
            <person name="Wang J."/>
        </authorList>
    </citation>
    <scope>NUCLEOTIDE SEQUENCE</scope>
    <source>
        <tissue evidence="2">Leaf</tissue>
    </source>
</reference>
<feature type="compositionally biased region" description="Acidic residues" evidence="1">
    <location>
        <begin position="67"/>
        <end position="76"/>
    </location>
</feature>
<evidence type="ECO:0000313" key="3">
    <source>
        <dbReference type="Proteomes" id="UP001055439"/>
    </source>
</evidence>
<feature type="compositionally biased region" description="Basic and acidic residues" evidence="1">
    <location>
        <begin position="408"/>
        <end position="417"/>
    </location>
</feature>
<feature type="region of interest" description="Disordered" evidence="1">
    <location>
        <begin position="307"/>
        <end position="335"/>
    </location>
</feature>
<organism evidence="2 3">
    <name type="scientific">Musa troglodytarum</name>
    <name type="common">fe'i banana</name>
    <dbReference type="NCBI Taxonomy" id="320322"/>
    <lineage>
        <taxon>Eukaryota</taxon>
        <taxon>Viridiplantae</taxon>
        <taxon>Streptophyta</taxon>
        <taxon>Embryophyta</taxon>
        <taxon>Tracheophyta</taxon>
        <taxon>Spermatophyta</taxon>
        <taxon>Magnoliopsida</taxon>
        <taxon>Liliopsida</taxon>
        <taxon>Zingiberales</taxon>
        <taxon>Musaceae</taxon>
        <taxon>Musa</taxon>
    </lineage>
</organism>
<evidence type="ECO:0000313" key="2">
    <source>
        <dbReference type="EMBL" id="URD72865.1"/>
    </source>
</evidence>
<evidence type="ECO:0000256" key="1">
    <source>
        <dbReference type="SAM" id="MobiDB-lite"/>
    </source>
</evidence>
<gene>
    <name evidence="2" type="ORF">MUK42_26185</name>
</gene>
<feature type="compositionally biased region" description="Polar residues" evidence="1">
    <location>
        <begin position="420"/>
        <end position="429"/>
    </location>
</feature>
<feature type="region of interest" description="Disordered" evidence="1">
    <location>
        <begin position="1"/>
        <end position="26"/>
    </location>
</feature>
<name>A0A9E7E983_9LILI</name>
<keyword evidence="3" id="KW-1185">Reference proteome</keyword>
<dbReference type="GO" id="GO:0005886">
    <property type="term" value="C:plasma membrane"/>
    <property type="evidence" value="ECO:0007669"/>
    <property type="project" value="InterPro"/>
</dbReference>
<proteinExistence type="predicted"/>
<feature type="region of interest" description="Disordered" evidence="1">
    <location>
        <begin position="397"/>
        <end position="429"/>
    </location>
</feature>
<dbReference type="AlphaFoldDB" id="A0A9E7E983"/>
<protein>
    <recommendedName>
        <fullName evidence="4">Membrane-associated kinase regulator 2</fullName>
    </recommendedName>
</protein>
<feature type="compositionally biased region" description="Acidic residues" evidence="1">
    <location>
        <begin position="106"/>
        <end position="117"/>
    </location>
</feature>
<dbReference type="InterPro" id="IPR039619">
    <property type="entry name" value="MAKR2/5"/>
</dbReference>
<dbReference type="OrthoDB" id="689803at2759"/>
<dbReference type="PANTHER" id="PTHR33929:SF7">
    <property type="entry name" value="OS05G0584400 PROTEIN"/>
    <property type="match status" value="1"/>
</dbReference>
<feature type="region of interest" description="Disordered" evidence="1">
    <location>
        <begin position="189"/>
        <end position="218"/>
    </location>
</feature>
<feature type="region of interest" description="Disordered" evidence="1">
    <location>
        <begin position="97"/>
        <end position="119"/>
    </location>
</feature>
<dbReference type="Proteomes" id="UP001055439">
    <property type="component" value="Chromosome 1"/>
</dbReference>